<feature type="transmembrane region" description="Helical" evidence="8">
    <location>
        <begin position="113"/>
        <end position="134"/>
    </location>
</feature>
<organism evidence="10 11">
    <name type="scientific">Carpinus fangiana</name>
    <dbReference type="NCBI Taxonomy" id="176857"/>
    <lineage>
        <taxon>Eukaryota</taxon>
        <taxon>Viridiplantae</taxon>
        <taxon>Streptophyta</taxon>
        <taxon>Embryophyta</taxon>
        <taxon>Tracheophyta</taxon>
        <taxon>Spermatophyta</taxon>
        <taxon>Magnoliopsida</taxon>
        <taxon>eudicotyledons</taxon>
        <taxon>Gunneridae</taxon>
        <taxon>Pentapetalae</taxon>
        <taxon>rosids</taxon>
        <taxon>fabids</taxon>
        <taxon>Fagales</taxon>
        <taxon>Betulaceae</taxon>
        <taxon>Carpinus</taxon>
    </lineage>
</organism>
<evidence type="ECO:0000256" key="2">
    <source>
        <dbReference type="ARBA" id="ARBA00022692"/>
    </source>
</evidence>
<dbReference type="Pfam" id="PF13962">
    <property type="entry name" value="PGG"/>
    <property type="match status" value="1"/>
</dbReference>
<evidence type="ECO:0000256" key="8">
    <source>
        <dbReference type="SAM" id="Phobius"/>
    </source>
</evidence>
<evidence type="ECO:0000259" key="9">
    <source>
        <dbReference type="Pfam" id="PF13962"/>
    </source>
</evidence>
<evidence type="ECO:0000256" key="7">
    <source>
        <dbReference type="SAM" id="MobiDB-lite"/>
    </source>
</evidence>
<evidence type="ECO:0000313" key="10">
    <source>
        <dbReference type="EMBL" id="KAE8099269.1"/>
    </source>
</evidence>
<evidence type="ECO:0000313" key="11">
    <source>
        <dbReference type="Proteomes" id="UP000327013"/>
    </source>
</evidence>
<sequence>MFLYKLSVKQRSPNHDDQQCCILVVNYKMAGSGSNKLVSPERRDSFSSFEQRPEQDSTSAIRGRGALLVVAVLVAAATFQAGVNPPGGVWQDTNDQHYAGKAIFASNPRTCNAFCFCNSVAFSSSAIVMFFLLFRFPFFLVTWIALLAMTATYLVSVEAVRPTDVQSQAYTYFGVFLPYLTETDSALVEVYQ</sequence>
<keyword evidence="3" id="KW-0677">Repeat</keyword>
<dbReference type="PANTHER" id="PTHR24186:SF37">
    <property type="entry name" value="PGG DOMAIN-CONTAINING PROTEIN"/>
    <property type="match status" value="1"/>
</dbReference>
<dbReference type="OrthoDB" id="681126at2759"/>
<feature type="transmembrane region" description="Helical" evidence="8">
    <location>
        <begin position="140"/>
        <end position="160"/>
    </location>
</feature>
<evidence type="ECO:0000256" key="5">
    <source>
        <dbReference type="ARBA" id="ARBA00023043"/>
    </source>
</evidence>
<dbReference type="GO" id="GO:0005886">
    <property type="term" value="C:plasma membrane"/>
    <property type="evidence" value="ECO:0007669"/>
    <property type="project" value="TreeGrafter"/>
</dbReference>
<evidence type="ECO:0000256" key="4">
    <source>
        <dbReference type="ARBA" id="ARBA00022989"/>
    </source>
</evidence>
<evidence type="ECO:0000256" key="1">
    <source>
        <dbReference type="ARBA" id="ARBA00004141"/>
    </source>
</evidence>
<protein>
    <recommendedName>
        <fullName evidence="9">PGG domain-containing protein</fullName>
    </recommendedName>
</protein>
<keyword evidence="5" id="KW-0040">ANK repeat</keyword>
<dbReference type="AlphaFoldDB" id="A0A5N6RLX6"/>
<name>A0A5N6RLX6_9ROSI</name>
<accession>A0A5N6RLX6</accession>
<dbReference type="InterPro" id="IPR026961">
    <property type="entry name" value="PGG_dom"/>
</dbReference>
<evidence type="ECO:0000256" key="6">
    <source>
        <dbReference type="ARBA" id="ARBA00023136"/>
    </source>
</evidence>
<comment type="subcellular location">
    <subcellularLocation>
        <location evidence="1">Membrane</location>
        <topology evidence="1">Multi-pass membrane protein</topology>
    </subcellularLocation>
</comment>
<feature type="domain" description="PGG" evidence="9">
    <location>
        <begin position="64"/>
        <end position="156"/>
    </location>
</feature>
<keyword evidence="4 8" id="KW-1133">Transmembrane helix</keyword>
<feature type="compositionally biased region" description="Basic and acidic residues" evidence="7">
    <location>
        <begin position="39"/>
        <end position="55"/>
    </location>
</feature>
<keyword evidence="11" id="KW-1185">Reference proteome</keyword>
<keyword evidence="2 8" id="KW-0812">Transmembrane</keyword>
<reference evidence="10 11" key="1">
    <citation type="submission" date="2019-06" db="EMBL/GenBank/DDBJ databases">
        <title>A chromosomal-level reference genome of Carpinus fangiana (Coryloideae, Betulaceae).</title>
        <authorList>
            <person name="Yang X."/>
            <person name="Wang Z."/>
            <person name="Zhang L."/>
            <person name="Hao G."/>
            <person name="Liu J."/>
            <person name="Yang Y."/>
        </authorList>
    </citation>
    <scope>NUCLEOTIDE SEQUENCE [LARGE SCALE GENOMIC DNA]</scope>
    <source>
        <strain evidence="10">Cfa_2016G</strain>
        <tissue evidence="10">Leaf</tissue>
    </source>
</reference>
<dbReference type="EMBL" id="CM017327">
    <property type="protein sequence ID" value="KAE8099269.1"/>
    <property type="molecule type" value="Genomic_DNA"/>
</dbReference>
<evidence type="ECO:0000256" key="3">
    <source>
        <dbReference type="ARBA" id="ARBA00022737"/>
    </source>
</evidence>
<dbReference type="Proteomes" id="UP000327013">
    <property type="component" value="Chromosome 7"/>
</dbReference>
<gene>
    <name evidence="10" type="ORF">FH972_017263</name>
</gene>
<feature type="region of interest" description="Disordered" evidence="7">
    <location>
        <begin position="33"/>
        <end position="57"/>
    </location>
</feature>
<keyword evidence="6 8" id="KW-0472">Membrane</keyword>
<proteinExistence type="predicted"/>
<dbReference type="PANTHER" id="PTHR24186">
    <property type="entry name" value="PROTEIN PHOSPHATASE 1 REGULATORY SUBUNIT"/>
    <property type="match status" value="1"/>
</dbReference>